<protein>
    <submittedName>
        <fullName evidence="1">Uncharacterized protein</fullName>
    </submittedName>
</protein>
<reference evidence="1 2" key="1">
    <citation type="submission" date="2024-01" db="EMBL/GenBank/DDBJ databases">
        <title>Maribacter spp. originated from different algae showed divergent polysaccharides utilization ability.</title>
        <authorList>
            <person name="Wang H."/>
            <person name="Wu Y."/>
        </authorList>
    </citation>
    <scope>NUCLEOTIDE SEQUENCE [LARGE SCALE GENOMIC DNA]</scope>
    <source>
        <strain evidence="1 2">KPT27_14</strain>
    </source>
</reference>
<feature type="non-terminal residue" evidence="1">
    <location>
        <position position="1"/>
    </location>
</feature>
<dbReference type="RefSeq" id="WP_330072593.1">
    <property type="nucleotide sequence ID" value="NZ_JAZDDF010000158.1"/>
</dbReference>
<name>A0ABU7IP96_9FLAO</name>
<keyword evidence="2" id="KW-1185">Reference proteome</keyword>
<organism evidence="1 2">
    <name type="scientific">Maribacter flavus</name>
    <dbReference type="NCBI Taxonomy" id="1658664"/>
    <lineage>
        <taxon>Bacteria</taxon>
        <taxon>Pseudomonadati</taxon>
        <taxon>Bacteroidota</taxon>
        <taxon>Flavobacteriia</taxon>
        <taxon>Flavobacteriales</taxon>
        <taxon>Flavobacteriaceae</taxon>
        <taxon>Maribacter</taxon>
    </lineage>
</organism>
<sequence>ILQKTNQLNRVIVPDKYEVFTLDLQSLTQATEVAPKRISKSSGLSNIVISFPSSNGKTEPYRIQKTDVMHPDLA</sequence>
<dbReference type="Proteomes" id="UP001343698">
    <property type="component" value="Unassembled WGS sequence"/>
</dbReference>
<evidence type="ECO:0000313" key="1">
    <source>
        <dbReference type="EMBL" id="MEE1974401.1"/>
    </source>
</evidence>
<feature type="non-terminal residue" evidence="1">
    <location>
        <position position="74"/>
    </location>
</feature>
<proteinExistence type="predicted"/>
<accession>A0ABU7IP96</accession>
<comment type="caution">
    <text evidence="1">The sequence shown here is derived from an EMBL/GenBank/DDBJ whole genome shotgun (WGS) entry which is preliminary data.</text>
</comment>
<dbReference type="EMBL" id="JAZDDF010000158">
    <property type="protein sequence ID" value="MEE1974401.1"/>
    <property type="molecule type" value="Genomic_DNA"/>
</dbReference>
<gene>
    <name evidence="1" type="ORF">V1H85_18255</name>
</gene>
<evidence type="ECO:0000313" key="2">
    <source>
        <dbReference type="Proteomes" id="UP001343698"/>
    </source>
</evidence>